<dbReference type="CDD" id="cd04301">
    <property type="entry name" value="NAT_SF"/>
    <property type="match status" value="1"/>
</dbReference>
<dbReference type="STRING" id="454136.NIES2119_12545"/>
<evidence type="ECO:0000256" key="3">
    <source>
        <dbReference type="ARBA" id="ARBA00022679"/>
    </source>
</evidence>
<keyword evidence="3 7" id="KW-0808">Transferase</keyword>
<dbReference type="InterPro" id="IPR006464">
    <property type="entry name" value="AcTrfase_RimI/Ard1"/>
</dbReference>
<comment type="caution">
    <text evidence="7">The sequence shown here is derived from an EMBL/GenBank/DDBJ whole genome shotgun (WGS) entry which is preliminary data.</text>
</comment>
<accession>A0A1U7IJX1</accession>
<feature type="region of interest" description="Disordered" evidence="5">
    <location>
        <begin position="60"/>
        <end position="96"/>
    </location>
</feature>
<reference evidence="7 8" key="1">
    <citation type="submission" date="2016-11" db="EMBL/GenBank/DDBJ databases">
        <title>Draft Genome Sequences of Nine Cyanobacterial Strains from Diverse Habitats.</title>
        <authorList>
            <person name="Zhu T."/>
            <person name="Hou S."/>
            <person name="Lu X."/>
            <person name="Hess W.R."/>
        </authorList>
    </citation>
    <scope>NUCLEOTIDE SEQUENCE [LARGE SCALE GENOMIC DNA]</scope>
    <source>
        <strain evidence="7 8">IAM M-71</strain>
    </source>
</reference>
<dbReference type="SUPFAM" id="SSF55729">
    <property type="entry name" value="Acyl-CoA N-acyltransferases (Nat)"/>
    <property type="match status" value="1"/>
</dbReference>
<dbReference type="InterPro" id="IPR000182">
    <property type="entry name" value="GNAT_dom"/>
</dbReference>
<keyword evidence="4" id="KW-0012">Acyltransferase</keyword>
<evidence type="ECO:0000256" key="1">
    <source>
        <dbReference type="ARBA" id="ARBA00005395"/>
    </source>
</evidence>
<dbReference type="Pfam" id="PF00583">
    <property type="entry name" value="Acetyltransf_1"/>
    <property type="match status" value="1"/>
</dbReference>
<dbReference type="Proteomes" id="UP000185860">
    <property type="component" value="Unassembled WGS sequence"/>
</dbReference>
<name>A0A1U7IJX1_9CYAN</name>
<dbReference type="Gene3D" id="3.40.630.30">
    <property type="match status" value="1"/>
</dbReference>
<dbReference type="GO" id="GO:0008080">
    <property type="term" value="F:N-acetyltransferase activity"/>
    <property type="evidence" value="ECO:0007669"/>
    <property type="project" value="InterPro"/>
</dbReference>
<dbReference type="PANTHER" id="PTHR43420:SF44">
    <property type="entry name" value="ACETYLTRANSFERASE YPEA"/>
    <property type="match status" value="1"/>
</dbReference>
<organism evidence="7 8">
    <name type="scientific">[Phormidium ambiguum] IAM M-71</name>
    <dbReference type="NCBI Taxonomy" id="454136"/>
    <lineage>
        <taxon>Bacteria</taxon>
        <taxon>Bacillati</taxon>
        <taxon>Cyanobacteriota</taxon>
        <taxon>Cyanophyceae</taxon>
        <taxon>Oscillatoriophycideae</taxon>
        <taxon>Aerosakkonematales</taxon>
        <taxon>Aerosakkonemataceae</taxon>
        <taxon>Floridanema</taxon>
    </lineage>
</organism>
<evidence type="ECO:0000259" key="6">
    <source>
        <dbReference type="PROSITE" id="PS51186"/>
    </source>
</evidence>
<dbReference type="AlphaFoldDB" id="A0A1U7IJX1"/>
<feature type="compositionally biased region" description="Pro residues" evidence="5">
    <location>
        <begin position="75"/>
        <end position="96"/>
    </location>
</feature>
<sequence length="233" mass="25607">MTHLLTIQSLTPDFLPAVVELDQKCFAGGLWTIDGYKRELDSPNSDILLILEAPGSRGAGVQGCRGAESKDSPCPQSPVPLSPYPQSPIPSPQSPVPNPPLLAMGCQWAILDEAHITIVAVCPNYQHQGLGQAMLLALLSRARQRGLERATLEVKASNQPAISLYQKFGFKVAGRRRGYYQDTGEDALILWLNGLQKAEFTQTLAEWEQRICLRLAACGWVLQMKEIANDKEK</sequence>
<evidence type="ECO:0000313" key="8">
    <source>
        <dbReference type="Proteomes" id="UP000185860"/>
    </source>
</evidence>
<proteinExistence type="inferred from homology"/>
<dbReference type="InterPro" id="IPR050680">
    <property type="entry name" value="YpeA/RimI_acetyltransf"/>
</dbReference>
<dbReference type="PANTHER" id="PTHR43420">
    <property type="entry name" value="ACETYLTRANSFERASE"/>
    <property type="match status" value="1"/>
</dbReference>
<protein>
    <submittedName>
        <fullName evidence="7">Ribosomal-protein-alanine N-acetyltransferase</fullName>
    </submittedName>
</protein>
<keyword evidence="2" id="KW-0963">Cytoplasm</keyword>
<gene>
    <name evidence="7" type="ORF">NIES2119_12545</name>
</gene>
<dbReference type="InterPro" id="IPR016181">
    <property type="entry name" value="Acyl_CoA_acyltransferase"/>
</dbReference>
<feature type="domain" description="N-acetyltransferase" evidence="6">
    <location>
        <begin position="5"/>
        <end position="195"/>
    </location>
</feature>
<evidence type="ECO:0000256" key="5">
    <source>
        <dbReference type="SAM" id="MobiDB-lite"/>
    </source>
</evidence>
<evidence type="ECO:0000256" key="4">
    <source>
        <dbReference type="ARBA" id="ARBA00023315"/>
    </source>
</evidence>
<dbReference type="EMBL" id="MRCE01000011">
    <property type="protein sequence ID" value="OKH37533.1"/>
    <property type="molecule type" value="Genomic_DNA"/>
</dbReference>
<dbReference type="NCBIfam" id="TIGR01575">
    <property type="entry name" value="rimI"/>
    <property type="match status" value="1"/>
</dbReference>
<dbReference type="PROSITE" id="PS51186">
    <property type="entry name" value="GNAT"/>
    <property type="match status" value="1"/>
</dbReference>
<dbReference type="RefSeq" id="WP_073593821.1">
    <property type="nucleotide sequence ID" value="NZ_MRCE01000011.1"/>
</dbReference>
<evidence type="ECO:0000256" key="2">
    <source>
        <dbReference type="ARBA" id="ARBA00022490"/>
    </source>
</evidence>
<comment type="similarity">
    <text evidence="1">Belongs to the acetyltransferase family. RimI subfamily.</text>
</comment>
<evidence type="ECO:0000313" key="7">
    <source>
        <dbReference type="EMBL" id="OKH37533.1"/>
    </source>
</evidence>